<gene>
    <name evidence="2" type="primary">tsaB</name>
    <name evidence="2" type="ORF">EZ315_12570</name>
</gene>
<feature type="domain" description="Gcp-like" evidence="1">
    <location>
        <begin position="38"/>
        <end position="134"/>
    </location>
</feature>
<dbReference type="Gene3D" id="3.30.420.40">
    <property type="match status" value="2"/>
</dbReference>
<sequence>MAVILNIETSAASTSVALTAEGMVLAHQEDMDGRNQAALLSDYVKYCLDFAAEKEIALDAVAVSIGPGSYTGLRIGLSEAKGLAYALDVPLIGIDTLKLLACQVMFTKENLVGDEIFVPMVDARRMEVYTCAYNFSLEPLMERMPLILDENSYENILEMGRTVLFFGDGSDKARTVINAVNAEFIPDIRPLAIDMIALSEQAFARRDFIDTAYSTPYYIKDFQATKPKKNIFGESC</sequence>
<dbReference type="GO" id="GO:0005829">
    <property type="term" value="C:cytosol"/>
    <property type="evidence" value="ECO:0007669"/>
    <property type="project" value="TreeGrafter"/>
</dbReference>
<dbReference type="AlphaFoldDB" id="A0A4Z0V5L4"/>
<dbReference type="EMBL" id="SJSA01000002">
    <property type="protein sequence ID" value="TGG36663.1"/>
    <property type="molecule type" value="Genomic_DNA"/>
</dbReference>
<dbReference type="InterPro" id="IPR022496">
    <property type="entry name" value="T6A_TsaB"/>
</dbReference>
<evidence type="ECO:0000259" key="1">
    <source>
        <dbReference type="Pfam" id="PF00814"/>
    </source>
</evidence>
<dbReference type="PANTHER" id="PTHR11735:SF11">
    <property type="entry name" value="TRNA THREONYLCARBAMOYLADENOSINE BIOSYNTHESIS PROTEIN TSAB"/>
    <property type="match status" value="1"/>
</dbReference>
<proteinExistence type="predicted"/>
<dbReference type="Pfam" id="PF00814">
    <property type="entry name" value="TsaD"/>
    <property type="match status" value="1"/>
</dbReference>
<dbReference type="NCBIfam" id="TIGR03725">
    <property type="entry name" value="T6A_YeaZ"/>
    <property type="match status" value="1"/>
</dbReference>
<dbReference type="RefSeq" id="WP_135472378.1">
    <property type="nucleotide sequence ID" value="NZ_CASJDB010000031.1"/>
</dbReference>
<protein>
    <submittedName>
        <fullName evidence="2">tRNA (Adenosine(37)-N6)-threonylcarbamoyltransferase complex dimerization subunit type 1 TsaB</fullName>
    </submittedName>
</protein>
<keyword evidence="2" id="KW-0808">Transferase</keyword>
<evidence type="ECO:0000313" key="3">
    <source>
        <dbReference type="Proteomes" id="UP000297635"/>
    </source>
</evidence>
<reference evidence="2 3" key="1">
    <citation type="submission" date="2019-02" db="EMBL/GenBank/DDBJ databases">
        <title>Isolation and identification of novel species under the genus Muribaculum.</title>
        <authorList>
            <person name="Miyake S."/>
            <person name="Ding Y."/>
            <person name="Low A."/>
            <person name="Soh M."/>
            <person name="Seedorf H."/>
        </authorList>
    </citation>
    <scope>NUCLEOTIDE SEQUENCE [LARGE SCALE GENOMIC DNA]</scope>
    <source>
        <strain evidence="2 3">TLL-A3</strain>
    </source>
</reference>
<name>A0A4Z0V5L4_9BACT</name>
<dbReference type="GO" id="GO:0016740">
    <property type="term" value="F:transferase activity"/>
    <property type="evidence" value="ECO:0007669"/>
    <property type="project" value="UniProtKB-KW"/>
</dbReference>
<comment type="caution">
    <text evidence="2">The sequence shown here is derived from an EMBL/GenBank/DDBJ whole genome shotgun (WGS) entry which is preliminary data.</text>
</comment>
<accession>A0A4Z0V5L4</accession>
<dbReference type="GO" id="GO:0002949">
    <property type="term" value="P:tRNA threonylcarbamoyladenosine modification"/>
    <property type="evidence" value="ECO:0007669"/>
    <property type="project" value="InterPro"/>
</dbReference>
<dbReference type="GeneID" id="82150627"/>
<dbReference type="InterPro" id="IPR000905">
    <property type="entry name" value="Gcp-like_dom"/>
</dbReference>
<organism evidence="2 3">
    <name type="scientific">Duncaniella freteri</name>
    <dbReference type="NCBI Taxonomy" id="2530391"/>
    <lineage>
        <taxon>Bacteria</taxon>
        <taxon>Pseudomonadati</taxon>
        <taxon>Bacteroidota</taxon>
        <taxon>Bacteroidia</taxon>
        <taxon>Bacteroidales</taxon>
        <taxon>Muribaculaceae</taxon>
        <taxon>Duncaniella</taxon>
    </lineage>
</organism>
<keyword evidence="3" id="KW-1185">Reference proteome</keyword>
<dbReference type="PANTHER" id="PTHR11735">
    <property type="entry name" value="TRNA N6-ADENOSINE THREONYLCARBAMOYLTRANSFERASE"/>
    <property type="match status" value="1"/>
</dbReference>
<dbReference type="SUPFAM" id="SSF53067">
    <property type="entry name" value="Actin-like ATPase domain"/>
    <property type="match status" value="2"/>
</dbReference>
<dbReference type="Proteomes" id="UP000297635">
    <property type="component" value="Unassembled WGS sequence"/>
</dbReference>
<dbReference type="InterPro" id="IPR043129">
    <property type="entry name" value="ATPase_NBD"/>
</dbReference>
<evidence type="ECO:0000313" key="2">
    <source>
        <dbReference type="EMBL" id="TGG36663.1"/>
    </source>
</evidence>
<dbReference type="CDD" id="cd24032">
    <property type="entry name" value="ASKHA_NBD_TsaB"/>
    <property type="match status" value="1"/>
</dbReference>